<dbReference type="InterPro" id="IPR000182">
    <property type="entry name" value="GNAT_dom"/>
</dbReference>
<evidence type="ECO:0000313" key="3">
    <source>
        <dbReference type="Proteomes" id="UP000812844"/>
    </source>
</evidence>
<keyword evidence="2" id="KW-0012">Acyltransferase</keyword>
<dbReference type="RefSeq" id="WP_219082392.1">
    <property type="nucleotide sequence ID" value="NZ_JAHBBD010000019.1"/>
</dbReference>
<sequence>MDGISIREYTDYRESEIMELYRSVGWTNYTNRRDMLRRAYAHSLLVLGAFDADRLVGIVRAVGDGCSIIYIQDLLVLPEYQRQHIGTRLLGEVLHRFADVYQKILLTERTDANILFYKRSGFVPVDDLQCVGMQYMGDAACTASL</sequence>
<reference evidence="2 3" key="1">
    <citation type="submission" date="2021-05" db="EMBL/GenBank/DDBJ databases">
        <title>Phylogenetic classification of ten novel species belonging to the genus Bifidobacterium comprising B. colchicus sp. nov., B. abeli sp. nov., B. bicoloris sp. nov., B. guerezis sp. nov., B. rosaliae sp. nov., B. santillanensis sp. nov., B. argentati sp. nov., B. amazzoni sp. nov., B. pluviali sp. nov., and B. pinnaculum sp. nov.</title>
        <authorList>
            <person name="Lugli G.A."/>
            <person name="Ruiz Garcia L."/>
            <person name="Margolles A."/>
            <person name="Ventura M."/>
        </authorList>
    </citation>
    <scope>NUCLEOTIDE SEQUENCE [LARGE SCALE GENOMIC DNA]</scope>
    <source>
        <strain evidence="2 3">6T3</strain>
    </source>
</reference>
<evidence type="ECO:0000259" key="1">
    <source>
        <dbReference type="PROSITE" id="PS51186"/>
    </source>
</evidence>
<keyword evidence="2" id="KW-0808">Transferase</keyword>
<name>A0ABS6WA11_9BIFI</name>
<dbReference type="EC" id="2.3.1.-" evidence="2"/>
<evidence type="ECO:0000313" key="2">
    <source>
        <dbReference type="EMBL" id="MBW3083349.1"/>
    </source>
</evidence>
<dbReference type="EMBL" id="JAHBBD010000019">
    <property type="protein sequence ID" value="MBW3083349.1"/>
    <property type="molecule type" value="Genomic_DNA"/>
</dbReference>
<organism evidence="2 3">
    <name type="scientific">Bifidobacterium phasiani</name>
    <dbReference type="NCBI Taxonomy" id="2834431"/>
    <lineage>
        <taxon>Bacteria</taxon>
        <taxon>Bacillati</taxon>
        <taxon>Actinomycetota</taxon>
        <taxon>Actinomycetes</taxon>
        <taxon>Bifidobacteriales</taxon>
        <taxon>Bifidobacteriaceae</taxon>
        <taxon>Bifidobacterium</taxon>
    </lineage>
</organism>
<keyword evidence="3" id="KW-1185">Reference proteome</keyword>
<dbReference type="GO" id="GO:0016746">
    <property type="term" value="F:acyltransferase activity"/>
    <property type="evidence" value="ECO:0007669"/>
    <property type="project" value="UniProtKB-KW"/>
</dbReference>
<gene>
    <name evidence="2" type="ORF">KIH73_08230</name>
</gene>
<dbReference type="Proteomes" id="UP000812844">
    <property type="component" value="Unassembled WGS sequence"/>
</dbReference>
<dbReference type="PROSITE" id="PS51186">
    <property type="entry name" value="GNAT"/>
    <property type="match status" value="1"/>
</dbReference>
<accession>A0ABS6WA11</accession>
<dbReference type="InterPro" id="IPR053144">
    <property type="entry name" value="Acetyltransferase_Butenolide"/>
</dbReference>
<comment type="caution">
    <text evidence="2">The sequence shown here is derived from an EMBL/GenBank/DDBJ whole genome shotgun (WGS) entry which is preliminary data.</text>
</comment>
<dbReference type="PANTHER" id="PTHR43233">
    <property type="entry name" value="FAMILY N-ACETYLTRANSFERASE, PUTATIVE (AFU_ORTHOLOGUE AFUA_6G03350)-RELATED"/>
    <property type="match status" value="1"/>
</dbReference>
<dbReference type="CDD" id="cd04301">
    <property type="entry name" value="NAT_SF"/>
    <property type="match status" value="1"/>
</dbReference>
<protein>
    <submittedName>
        <fullName evidence="2">GNAT family N-acetyltransferase</fullName>
        <ecNumber evidence="2">2.3.1.-</ecNumber>
    </submittedName>
</protein>
<feature type="domain" description="N-acetyltransferase" evidence="1">
    <location>
        <begin position="4"/>
        <end position="145"/>
    </location>
</feature>
<proteinExistence type="predicted"/>
<dbReference type="Pfam" id="PF13673">
    <property type="entry name" value="Acetyltransf_10"/>
    <property type="match status" value="1"/>
</dbReference>
<dbReference type="PANTHER" id="PTHR43233:SF1">
    <property type="entry name" value="FAMILY N-ACETYLTRANSFERASE, PUTATIVE (AFU_ORTHOLOGUE AFUA_6G03350)-RELATED"/>
    <property type="match status" value="1"/>
</dbReference>